<name>A0A7Y9DKQ1_9ACTN</name>
<keyword evidence="2" id="KW-1133">Transmembrane helix</keyword>
<keyword evidence="5" id="KW-1185">Reference proteome</keyword>
<dbReference type="EMBL" id="JACCBB010000001">
    <property type="protein sequence ID" value="NYD22375.1"/>
    <property type="molecule type" value="Genomic_DNA"/>
</dbReference>
<dbReference type="RefSeq" id="WP_179751307.1">
    <property type="nucleotide sequence ID" value="NZ_BAAAGN010000022.1"/>
</dbReference>
<feature type="transmembrane region" description="Helical" evidence="2">
    <location>
        <begin position="32"/>
        <end position="51"/>
    </location>
</feature>
<dbReference type="Proteomes" id="UP000521922">
    <property type="component" value="Unassembled WGS sequence"/>
</dbReference>
<feature type="transmembrane region" description="Helical" evidence="2">
    <location>
        <begin position="7"/>
        <end position="26"/>
    </location>
</feature>
<protein>
    <recommendedName>
        <fullName evidence="3">DUF6458 domain-containing protein</fullName>
    </recommendedName>
</protein>
<reference evidence="4 5" key="1">
    <citation type="submission" date="2020-07" db="EMBL/GenBank/DDBJ databases">
        <title>Sequencing the genomes of 1000 actinobacteria strains.</title>
        <authorList>
            <person name="Klenk H.-P."/>
        </authorList>
    </citation>
    <scope>NUCLEOTIDE SEQUENCE [LARGE SCALE GENOMIC DNA]</scope>
    <source>
        <strain evidence="4 5">DSM 7487</strain>
    </source>
</reference>
<feature type="domain" description="DUF6458" evidence="3">
    <location>
        <begin position="1"/>
        <end position="68"/>
    </location>
</feature>
<evidence type="ECO:0000259" key="3">
    <source>
        <dbReference type="Pfam" id="PF20059"/>
    </source>
</evidence>
<dbReference type="InterPro" id="IPR045597">
    <property type="entry name" value="DUF6458"/>
</dbReference>
<dbReference type="Pfam" id="PF20059">
    <property type="entry name" value="DUF6458"/>
    <property type="match status" value="1"/>
</dbReference>
<proteinExistence type="predicted"/>
<evidence type="ECO:0000256" key="2">
    <source>
        <dbReference type="SAM" id="Phobius"/>
    </source>
</evidence>
<evidence type="ECO:0000313" key="5">
    <source>
        <dbReference type="Proteomes" id="UP000521922"/>
    </source>
</evidence>
<organism evidence="4 5">
    <name type="scientific">Kineococcus aurantiacus</name>
    <dbReference type="NCBI Taxonomy" id="37633"/>
    <lineage>
        <taxon>Bacteria</taxon>
        <taxon>Bacillati</taxon>
        <taxon>Actinomycetota</taxon>
        <taxon>Actinomycetes</taxon>
        <taxon>Kineosporiales</taxon>
        <taxon>Kineosporiaceae</taxon>
        <taxon>Kineococcus</taxon>
    </lineage>
</organism>
<dbReference type="AlphaFoldDB" id="A0A7Y9DKQ1"/>
<keyword evidence="2" id="KW-0472">Membrane</keyword>
<feature type="compositionally biased region" description="Low complexity" evidence="1">
    <location>
        <begin position="58"/>
        <end position="80"/>
    </location>
</feature>
<accession>A0A7Y9DKQ1</accession>
<gene>
    <name evidence="4" type="ORF">BJ968_001915</name>
</gene>
<feature type="region of interest" description="Disordered" evidence="1">
    <location>
        <begin position="55"/>
        <end position="80"/>
    </location>
</feature>
<evidence type="ECO:0000256" key="1">
    <source>
        <dbReference type="SAM" id="MobiDB-lite"/>
    </source>
</evidence>
<keyword evidence="2" id="KW-0812">Transmembrane</keyword>
<sequence length="80" mass="8624">MRLGTSIFLIAVGAILTFAVTFSVSGVDVHTVGVILMLVGVLGIILEFALFRPRTRRTTSTTTADPRSGTTTRQTTQRDL</sequence>
<comment type="caution">
    <text evidence="4">The sequence shown here is derived from an EMBL/GenBank/DDBJ whole genome shotgun (WGS) entry which is preliminary data.</text>
</comment>
<evidence type="ECO:0000313" key="4">
    <source>
        <dbReference type="EMBL" id="NYD22375.1"/>
    </source>
</evidence>